<dbReference type="SUPFAM" id="SSF56322">
    <property type="entry name" value="ADC synthase"/>
    <property type="match status" value="1"/>
</dbReference>
<dbReference type="InterPro" id="IPR019999">
    <property type="entry name" value="Anth_synth_I-like"/>
</dbReference>
<feature type="region of interest" description="Disordered" evidence="5">
    <location>
        <begin position="194"/>
        <end position="238"/>
    </location>
</feature>
<keyword evidence="3" id="KW-0808">Transferase</keyword>
<evidence type="ECO:0000313" key="10">
    <source>
        <dbReference type="Proteomes" id="UP000198802"/>
    </source>
</evidence>
<feature type="domain" description="Chorismate-utilising enzyme C-terminal" evidence="7">
    <location>
        <begin position="444"/>
        <end position="698"/>
    </location>
</feature>
<evidence type="ECO:0000259" key="6">
    <source>
        <dbReference type="Pfam" id="PF00117"/>
    </source>
</evidence>
<dbReference type="Pfam" id="PF04715">
    <property type="entry name" value="Anth_synt_I_N"/>
    <property type="match status" value="1"/>
</dbReference>
<dbReference type="Gene3D" id="3.40.50.880">
    <property type="match status" value="1"/>
</dbReference>
<dbReference type="InterPro" id="IPR006221">
    <property type="entry name" value="TrpG/PapA_dom"/>
</dbReference>
<dbReference type="InterPro" id="IPR029062">
    <property type="entry name" value="Class_I_gatase-like"/>
</dbReference>
<dbReference type="PANTHER" id="PTHR11236:SF18">
    <property type="entry name" value="AMINODEOXYCHORISMATE SYNTHASE"/>
    <property type="match status" value="1"/>
</dbReference>
<comment type="similarity">
    <text evidence="1">In the C-terminal section; belongs to the anthranilate synthase component I family.</text>
</comment>
<dbReference type="PANTHER" id="PTHR11236">
    <property type="entry name" value="AMINOBENZOATE/ANTHRANILATE SYNTHASE"/>
    <property type="match status" value="1"/>
</dbReference>
<dbReference type="PRINTS" id="PR00099">
    <property type="entry name" value="CPSGATASE"/>
</dbReference>
<dbReference type="Gene3D" id="3.60.120.10">
    <property type="entry name" value="Anthranilate synthase"/>
    <property type="match status" value="1"/>
</dbReference>
<dbReference type="CDD" id="cd01743">
    <property type="entry name" value="GATase1_Anthranilate_Synthase"/>
    <property type="match status" value="1"/>
</dbReference>
<evidence type="ECO:0000256" key="2">
    <source>
        <dbReference type="ARBA" id="ARBA00013139"/>
    </source>
</evidence>
<dbReference type="Proteomes" id="UP000198802">
    <property type="component" value="Unassembled WGS sequence"/>
</dbReference>
<evidence type="ECO:0000313" key="9">
    <source>
        <dbReference type="EMBL" id="CUU57003.1"/>
    </source>
</evidence>
<dbReference type="GO" id="GO:0009396">
    <property type="term" value="P:folic acid-containing compound biosynthetic process"/>
    <property type="evidence" value="ECO:0007669"/>
    <property type="project" value="InterPro"/>
</dbReference>
<feature type="domain" description="Anthranilate synthase component I N-terminal" evidence="8">
    <location>
        <begin position="253"/>
        <end position="390"/>
    </location>
</feature>
<dbReference type="Pfam" id="PF00117">
    <property type="entry name" value="GATase"/>
    <property type="match status" value="1"/>
</dbReference>
<feature type="domain" description="Glutamine amidotransferase" evidence="6">
    <location>
        <begin position="4"/>
        <end position="186"/>
    </location>
</feature>
<evidence type="ECO:0000259" key="8">
    <source>
        <dbReference type="Pfam" id="PF04715"/>
    </source>
</evidence>
<dbReference type="SUPFAM" id="SSF52317">
    <property type="entry name" value="Class I glutamine amidotransferase-like"/>
    <property type="match status" value="1"/>
</dbReference>
<dbReference type="InterPro" id="IPR006805">
    <property type="entry name" value="Anth_synth_I_N"/>
</dbReference>
<dbReference type="InterPro" id="IPR005801">
    <property type="entry name" value="ADC_synthase"/>
</dbReference>
<keyword evidence="4" id="KW-0315">Glutamine amidotransferase</keyword>
<accession>A0A0S4QMV3</accession>
<protein>
    <recommendedName>
        <fullName evidence="2">aminodeoxychorismate synthase</fullName>
        <ecNumber evidence="2">2.6.1.85</ecNumber>
    </recommendedName>
</protein>
<dbReference type="GO" id="GO:0000162">
    <property type="term" value="P:L-tryptophan biosynthetic process"/>
    <property type="evidence" value="ECO:0007669"/>
    <property type="project" value="TreeGrafter"/>
</dbReference>
<organism evidence="9 10">
    <name type="scientific">Parafrankia irregularis</name>
    <dbReference type="NCBI Taxonomy" id="795642"/>
    <lineage>
        <taxon>Bacteria</taxon>
        <taxon>Bacillati</taxon>
        <taxon>Actinomycetota</taxon>
        <taxon>Actinomycetes</taxon>
        <taxon>Frankiales</taxon>
        <taxon>Frankiaceae</taxon>
        <taxon>Parafrankia</taxon>
    </lineage>
</organism>
<dbReference type="RefSeq" id="WP_091277974.1">
    <property type="nucleotide sequence ID" value="NZ_FAOZ01000010.1"/>
</dbReference>
<evidence type="ECO:0000256" key="3">
    <source>
        <dbReference type="ARBA" id="ARBA00022679"/>
    </source>
</evidence>
<evidence type="ECO:0000259" key="7">
    <source>
        <dbReference type="Pfam" id="PF00425"/>
    </source>
</evidence>
<dbReference type="NCBIfam" id="TIGR00553">
    <property type="entry name" value="pabB"/>
    <property type="match status" value="1"/>
</dbReference>
<dbReference type="NCBIfam" id="TIGR00566">
    <property type="entry name" value="trpG_papA"/>
    <property type="match status" value="1"/>
</dbReference>
<evidence type="ECO:0000256" key="4">
    <source>
        <dbReference type="ARBA" id="ARBA00022962"/>
    </source>
</evidence>
<keyword evidence="10" id="KW-1185">Reference proteome</keyword>
<dbReference type="GO" id="GO:0005737">
    <property type="term" value="C:cytoplasm"/>
    <property type="evidence" value="ECO:0007669"/>
    <property type="project" value="TreeGrafter"/>
</dbReference>
<sequence>MRTLLIDNFDSYTYNLFQLVAEVNGVEPAVITNDTSLEELGRLDVYDNVIISPGPGRPDVDRDFGISAQVIAQAEVPVLGVCLGHQGIGAYEGARVQPAPKPRHGFLSSVRHDGTGLFQNIPSTFLAVRYHSLALADPLPVGLRAVAWAEDDVIMAVEHRSRPLWGVQFHPESVATEHGRQLLANFRALTEQLARPGRSAGGRGAVRPTGRTRVLPRRREDDGRAQPGPVSASRTGRLHRLNVRTLPGAADAPAAFRELYGESPDAFWLDSSYRPEGLARFSFLGDAGGPLGEVVSYQVGDPHVSVRSRGEVSLVPGTIFDYLEEALAERRIEGPDLPFDLRCGYVGYFGYELKADLGATNAHRSGAPDAAWMFVDRMIAIDHEEKTTYLLALEADGTSDWIESTAARLALLSDSGEVLPRPAGTSNPPPLDRALVNGYLSRDRARYLADIDHCQAKLVAGESYEICLTNMVRLPAVDDGLAAYLALRRWNPAPYGAYLRLAGVEVASSSPERFLRIDRNRWVESKPIKGTAPRGKDAAHDLQLCHELRTSPKTRAENLMIVDLLRNDLGRVCEIGSVHVPRLMATETYATVHQLVSTVRGRLRTGRSVIDCVRACFPGGSMTGAPKLRTMEIIDTLETDARGIYSGALGFLGCDGTADLSIVIRTAVLVDDVWHVGSGGAIVLDSDPGEELDEMLLKAATTVRAVASPAAGRAVSGQRAFSGAPR</sequence>
<dbReference type="PRINTS" id="PR00097">
    <property type="entry name" value="ANTSNTHASEII"/>
</dbReference>
<dbReference type="InterPro" id="IPR017926">
    <property type="entry name" value="GATASE"/>
</dbReference>
<gene>
    <name evidence="9" type="ORF">Ga0074812_11018</name>
</gene>
<reference evidence="10" key="1">
    <citation type="submission" date="2015-11" db="EMBL/GenBank/DDBJ databases">
        <authorList>
            <person name="Varghese N."/>
        </authorList>
    </citation>
    <scope>NUCLEOTIDE SEQUENCE [LARGE SCALE GENOMIC DNA]</scope>
    <source>
        <strain evidence="10">DSM 45899</strain>
    </source>
</reference>
<dbReference type="AlphaFoldDB" id="A0A0S4QMV3"/>
<dbReference type="EC" id="2.6.1.85" evidence="2"/>
<dbReference type="PROSITE" id="PS51273">
    <property type="entry name" value="GATASE_TYPE_1"/>
    <property type="match status" value="1"/>
</dbReference>
<dbReference type="InterPro" id="IPR005802">
    <property type="entry name" value="ADC_synth_comp_1"/>
</dbReference>
<dbReference type="GO" id="GO:0008153">
    <property type="term" value="P:4-aminobenzoate biosynthetic process"/>
    <property type="evidence" value="ECO:0007669"/>
    <property type="project" value="TreeGrafter"/>
</dbReference>
<proteinExistence type="inferred from homology"/>
<dbReference type="PRINTS" id="PR00096">
    <property type="entry name" value="GATASE"/>
</dbReference>
<dbReference type="EMBL" id="FAOZ01000010">
    <property type="protein sequence ID" value="CUU57003.1"/>
    <property type="molecule type" value="Genomic_DNA"/>
</dbReference>
<evidence type="ECO:0000256" key="5">
    <source>
        <dbReference type="SAM" id="MobiDB-lite"/>
    </source>
</evidence>
<dbReference type="InterPro" id="IPR015890">
    <property type="entry name" value="Chorismate_C"/>
</dbReference>
<dbReference type="GO" id="GO:0046820">
    <property type="term" value="F:4-amino-4-deoxychorismate synthase activity"/>
    <property type="evidence" value="ECO:0007669"/>
    <property type="project" value="UniProtKB-EC"/>
</dbReference>
<evidence type="ECO:0000256" key="1">
    <source>
        <dbReference type="ARBA" id="ARBA00005970"/>
    </source>
</evidence>
<dbReference type="Pfam" id="PF00425">
    <property type="entry name" value="Chorismate_bind"/>
    <property type="match status" value="1"/>
</dbReference>
<name>A0A0S4QMV3_9ACTN</name>